<name>A0A5C6M029_9BACT</name>
<dbReference type="RefSeq" id="WP_146304725.1">
    <property type="nucleotide sequence ID" value="NZ_VOHS01000006.1"/>
</dbReference>
<feature type="transmembrane region" description="Helical" evidence="1">
    <location>
        <begin position="91"/>
        <end position="114"/>
    </location>
</feature>
<dbReference type="OrthoDB" id="9928509at2"/>
<sequence>MLTQLEIEDELLVVPSERKFRFALTFMTLLIVLISIIILISLLFVKPFDGSADISKIISQINRETVNDSLISDKTAFVKYLQEEKKEFREFFLQLCQLVLLNLLLPIVTAVMAYRMGAKENE</sequence>
<reference evidence="2 3" key="1">
    <citation type="submission" date="2019-08" db="EMBL/GenBank/DDBJ databases">
        <title>Whole genome sequencing of chitin degrading bacteria Chitinophaga pinensis YS16.</title>
        <authorList>
            <person name="Singh R.P."/>
            <person name="Manchanda G."/>
            <person name="Maurya I.K."/>
            <person name="Joshi N.K."/>
            <person name="Srivastava A.K."/>
        </authorList>
    </citation>
    <scope>NUCLEOTIDE SEQUENCE [LARGE SCALE GENOMIC DNA]</scope>
    <source>
        <strain evidence="2 3">YS-16</strain>
    </source>
</reference>
<accession>A0A5C6M029</accession>
<evidence type="ECO:0000256" key="1">
    <source>
        <dbReference type="SAM" id="Phobius"/>
    </source>
</evidence>
<dbReference type="AlphaFoldDB" id="A0A5C6M029"/>
<feature type="transmembrane region" description="Helical" evidence="1">
    <location>
        <begin position="20"/>
        <end position="45"/>
    </location>
</feature>
<dbReference type="EMBL" id="VOHS01000006">
    <property type="protein sequence ID" value="TWW01016.1"/>
    <property type="molecule type" value="Genomic_DNA"/>
</dbReference>
<organism evidence="2 3">
    <name type="scientific">Chitinophaga pinensis</name>
    <dbReference type="NCBI Taxonomy" id="79329"/>
    <lineage>
        <taxon>Bacteria</taxon>
        <taxon>Pseudomonadati</taxon>
        <taxon>Bacteroidota</taxon>
        <taxon>Chitinophagia</taxon>
        <taxon>Chitinophagales</taxon>
        <taxon>Chitinophagaceae</taxon>
        <taxon>Chitinophaga</taxon>
    </lineage>
</organism>
<keyword evidence="1" id="KW-0472">Membrane</keyword>
<comment type="caution">
    <text evidence="2">The sequence shown here is derived from an EMBL/GenBank/DDBJ whole genome shotgun (WGS) entry which is preliminary data.</text>
</comment>
<keyword evidence="1" id="KW-0812">Transmembrane</keyword>
<protein>
    <submittedName>
        <fullName evidence="2">Uncharacterized protein</fullName>
    </submittedName>
</protein>
<dbReference type="Proteomes" id="UP000318815">
    <property type="component" value="Unassembled WGS sequence"/>
</dbReference>
<evidence type="ECO:0000313" key="2">
    <source>
        <dbReference type="EMBL" id="TWW01016.1"/>
    </source>
</evidence>
<keyword evidence="1" id="KW-1133">Transmembrane helix</keyword>
<evidence type="ECO:0000313" key="3">
    <source>
        <dbReference type="Proteomes" id="UP000318815"/>
    </source>
</evidence>
<keyword evidence="3" id="KW-1185">Reference proteome</keyword>
<gene>
    <name evidence="2" type="ORF">FEF09_08600</name>
</gene>
<proteinExistence type="predicted"/>